<keyword evidence="1" id="KW-0472">Membrane</keyword>
<keyword evidence="3" id="KW-1185">Reference proteome</keyword>
<evidence type="ECO:0000313" key="2">
    <source>
        <dbReference type="EMBL" id="GIY62664.1"/>
    </source>
</evidence>
<comment type="caution">
    <text evidence="2">The sequence shown here is derived from an EMBL/GenBank/DDBJ whole genome shotgun (WGS) entry which is preliminary data.</text>
</comment>
<sequence>MQCFQNIAYEHVVCLIVFSVITWLYTFKSPGKKQDFVRPIEQKQTIHGRSVTPIHGILPHKLAGMVMMMDIQCSIVSSRCPVDDRDARPVVRVPLNGRQRRARLSWEENTFPRPDSDWFLYSTDKPRFTLESDSGRLLNWREQSTRYHQSNTVERHNYRGG</sequence>
<gene>
    <name evidence="2" type="primary">AVEN_49209_1</name>
    <name evidence="2" type="ORF">CDAR_317391</name>
</gene>
<evidence type="ECO:0000256" key="1">
    <source>
        <dbReference type="SAM" id="Phobius"/>
    </source>
</evidence>
<accession>A0AAV4UY45</accession>
<protein>
    <submittedName>
        <fullName evidence="2">HTH_Tnp_Tc3_2 domain-containing protein</fullName>
    </submittedName>
</protein>
<organism evidence="2 3">
    <name type="scientific">Caerostris darwini</name>
    <dbReference type="NCBI Taxonomy" id="1538125"/>
    <lineage>
        <taxon>Eukaryota</taxon>
        <taxon>Metazoa</taxon>
        <taxon>Ecdysozoa</taxon>
        <taxon>Arthropoda</taxon>
        <taxon>Chelicerata</taxon>
        <taxon>Arachnida</taxon>
        <taxon>Araneae</taxon>
        <taxon>Araneomorphae</taxon>
        <taxon>Entelegynae</taxon>
        <taxon>Araneoidea</taxon>
        <taxon>Araneidae</taxon>
        <taxon>Caerostris</taxon>
    </lineage>
</organism>
<dbReference type="EMBL" id="BPLQ01012116">
    <property type="protein sequence ID" value="GIY62664.1"/>
    <property type="molecule type" value="Genomic_DNA"/>
</dbReference>
<dbReference type="Proteomes" id="UP001054837">
    <property type="component" value="Unassembled WGS sequence"/>
</dbReference>
<evidence type="ECO:0000313" key="3">
    <source>
        <dbReference type="Proteomes" id="UP001054837"/>
    </source>
</evidence>
<proteinExistence type="predicted"/>
<name>A0AAV4UY45_9ARAC</name>
<dbReference type="AlphaFoldDB" id="A0AAV4UY45"/>
<reference evidence="2 3" key="1">
    <citation type="submission" date="2021-06" db="EMBL/GenBank/DDBJ databases">
        <title>Caerostris darwini draft genome.</title>
        <authorList>
            <person name="Kono N."/>
            <person name="Arakawa K."/>
        </authorList>
    </citation>
    <scope>NUCLEOTIDE SEQUENCE [LARGE SCALE GENOMIC DNA]</scope>
</reference>
<feature type="transmembrane region" description="Helical" evidence="1">
    <location>
        <begin position="6"/>
        <end position="25"/>
    </location>
</feature>
<keyword evidence="1" id="KW-1133">Transmembrane helix</keyword>
<keyword evidence="1" id="KW-0812">Transmembrane</keyword>